<evidence type="ECO:0000256" key="6">
    <source>
        <dbReference type="ARBA" id="ARBA00022989"/>
    </source>
</evidence>
<feature type="transmembrane region" description="Helical" evidence="13">
    <location>
        <begin position="103"/>
        <end position="124"/>
    </location>
</feature>
<dbReference type="OrthoDB" id="9806299at2"/>
<evidence type="ECO:0000256" key="4">
    <source>
        <dbReference type="ARBA" id="ARBA00022519"/>
    </source>
</evidence>
<dbReference type="GO" id="GO:0140114">
    <property type="term" value="P:cellular detoxification of fluoride"/>
    <property type="evidence" value="ECO:0007669"/>
    <property type="project" value="UniProtKB-UniRule"/>
</dbReference>
<evidence type="ECO:0000256" key="1">
    <source>
        <dbReference type="ARBA" id="ARBA00004651"/>
    </source>
</evidence>
<dbReference type="Proteomes" id="UP000061135">
    <property type="component" value="Chromosome"/>
</dbReference>
<dbReference type="PANTHER" id="PTHR28259:SF1">
    <property type="entry name" value="FLUORIDE EXPORT PROTEIN 1-RELATED"/>
    <property type="match status" value="1"/>
</dbReference>
<dbReference type="GO" id="GO:0005886">
    <property type="term" value="C:plasma membrane"/>
    <property type="evidence" value="ECO:0007669"/>
    <property type="project" value="UniProtKB-SubCell"/>
</dbReference>
<evidence type="ECO:0000313" key="14">
    <source>
        <dbReference type="EMBL" id="AKD25934.1"/>
    </source>
</evidence>
<sequence length="125" mass="13183">MWLSFLAIFCGAGLGALLRAGFNLVTVSVASTLPLGTFISNMVGGYFIGIAVAFFGNNQSLSPEWKLFVITGFLGGLTTFSSFSAEVVGFMQRGEVSWALGTALLHLAGSLCLTFLGILTYQALK</sequence>
<dbReference type="NCBIfam" id="TIGR00494">
    <property type="entry name" value="crcB"/>
    <property type="match status" value="1"/>
</dbReference>
<proteinExistence type="inferred from homology"/>
<dbReference type="PANTHER" id="PTHR28259">
    <property type="entry name" value="FLUORIDE EXPORT PROTEIN 1-RELATED"/>
    <property type="match status" value="1"/>
</dbReference>
<keyword evidence="8 13" id="KW-0406">Ion transport</keyword>
<comment type="activity regulation">
    <text evidence="13">Na(+) is not transported, but it plays an essential structural role and its presence is essential for fluoride channel function.</text>
</comment>
<dbReference type="KEGG" id="pdq:CL55_00016010"/>
<evidence type="ECO:0000256" key="3">
    <source>
        <dbReference type="ARBA" id="ARBA00022475"/>
    </source>
</evidence>
<dbReference type="AlphaFoldDB" id="A0A0E3V195"/>
<evidence type="ECO:0000313" key="15">
    <source>
        <dbReference type="Proteomes" id="UP000061135"/>
    </source>
</evidence>
<keyword evidence="15" id="KW-1185">Reference proteome</keyword>
<evidence type="ECO:0000256" key="11">
    <source>
        <dbReference type="ARBA" id="ARBA00035120"/>
    </source>
</evidence>
<feature type="transmembrane region" description="Helical" evidence="13">
    <location>
        <begin position="67"/>
        <end position="91"/>
    </location>
</feature>
<evidence type="ECO:0000256" key="5">
    <source>
        <dbReference type="ARBA" id="ARBA00022692"/>
    </source>
</evidence>
<dbReference type="NCBIfam" id="NF010792">
    <property type="entry name" value="PRK14196.1"/>
    <property type="match status" value="1"/>
</dbReference>
<gene>
    <name evidence="13" type="primary">fluC</name>
    <name evidence="13" type="synonym">crcB</name>
    <name evidence="14" type="ORF">CL55_00016010</name>
</gene>
<keyword evidence="13" id="KW-0479">Metal-binding</keyword>
<comment type="catalytic activity">
    <reaction evidence="12">
        <text>fluoride(in) = fluoride(out)</text>
        <dbReference type="Rhea" id="RHEA:76159"/>
        <dbReference type="ChEBI" id="CHEBI:17051"/>
    </reaction>
    <physiologicalReaction direction="left-to-right" evidence="12">
        <dbReference type="Rhea" id="RHEA:76160"/>
    </physiologicalReaction>
</comment>
<dbReference type="GO" id="GO:0046872">
    <property type="term" value="F:metal ion binding"/>
    <property type="evidence" value="ECO:0007669"/>
    <property type="project" value="UniProtKB-KW"/>
</dbReference>
<keyword evidence="7 13" id="KW-0915">Sodium</keyword>
<keyword evidence="3 13" id="KW-1003">Cell membrane</keyword>
<keyword evidence="10 13" id="KW-0407">Ion channel</keyword>
<comment type="function">
    <text evidence="13">Fluoride-specific ion channel. Important for reducing fluoride concentration in the cell, thus reducing its toxicity.</text>
</comment>
<feature type="binding site" evidence="13">
    <location>
        <position position="75"/>
    </location>
    <ligand>
        <name>Na(+)</name>
        <dbReference type="ChEBI" id="CHEBI:29101"/>
        <note>structural</note>
    </ligand>
</feature>
<reference evidence="14 15" key="1">
    <citation type="submission" date="2014-03" db="EMBL/GenBank/DDBJ databases">
        <title>Genome of Polynucleobacter strain MWH-MoK4.</title>
        <authorList>
            <person name="Hahn M.W."/>
        </authorList>
    </citation>
    <scope>NUCLEOTIDE SEQUENCE [LARGE SCALE GENOMIC DNA]</scope>
    <source>
        <strain evidence="14 15">MWH-MoK4</strain>
    </source>
</reference>
<dbReference type="STRING" id="1835254.CL55_00016010"/>
<dbReference type="InterPro" id="IPR003691">
    <property type="entry name" value="FluC"/>
</dbReference>
<dbReference type="EMBL" id="CP007501">
    <property type="protein sequence ID" value="AKD25934.1"/>
    <property type="molecule type" value="Genomic_DNA"/>
</dbReference>
<accession>A0A0E3V195</accession>
<dbReference type="PATRIC" id="fig|576611.7.peg.1626"/>
<dbReference type="HAMAP" id="MF_00454">
    <property type="entry name" value="FluC"/>
    <property type="match status" value="1"/>
</dbReference>
<keyword evidence="5 13" id="KW-0812">Transmembrane</keyword>
<keyword evidence="4" id="KW-0997">Cell inner membrane</keyword>
<feature type="transmembrane region" description="Helical" evidence="13">
    <location>
        <begin position="35"/>
        <end position="55"/>
    </location>
</feature>
<evidence type="ECO:0000256" key="10">
    <source>
        <dbReference type="ARBA" id="ARBA00023303"/>
    </source>
</evidence>
<comment type="subcellular location">
    <subcellularLocation>
        <location evidence="1 13">Cell membrane</location>
        <topology evidence="1 13">Multi-pass membrane protein</topology>
    </subcellularLocation>
</comment>
<evidence type="ECO:0000256" key="7">
    <source>
        <dbReference type="ARBA" id="ARBA00023053"/>
    </source>
</evidence>
<keyword evidence="6 13" id="KW-1133">Transmembrane helix</keyword>
<evidence type="ECO:0000256" key="12">
    <source>
        <dbReference type="ARBA" id="ARBA00035585"/>
    </source>
</evidence>
<feature type="binding site" evidence="13">
    <location>
        <position position="78"/>
    </location>
    <ligand>
        <name>Na(+)</name>
        <dbReference type="ChEBI" id="CHEBI:29101"/>
        <note>structural</note>
    </ligand>
</feature>
<name>A0A0E3V195_9BURK</name>
<evidence type="ECO:0000256" key="13">
    <source>
        <dbReference type="HAMAP-Rule" id="MF_00454"/>
    </source>
</evidence>
<protein>
    <recommendedName>
        <fullName evidence="13">Fluoride-specific ion channel FluC</fullName>
    </recommendedName>
</protein>
<dbReference type="GO" id="GO:0062054">
    <property type="term" value="F:fluoride channel activity"/>
    <property type="evidence" value="ECO:0007669"/>
    <property type="project" value="UniProtKB-UniRule"/>
</dbReference>
<comment type="similarity">
    <text evidence="11 13">Belongs to the fluoride channel Fluc/FEX (TC 1.A.43) family.</text>
</comment>
<evidence type="ECO:0000256" key="9">
    <source>
        <dbReference type="ARBA" id="ARBA00023136"/>
    </source>
</evidence>
<dbReference type="RefSeq" id="WP_046330628.1">
    <property type="nucleotide sequence ID" value="NZ_CP007501.1"/>
</dbReference>
<evidence type="ECO:0000256" key="2">
    <source>
        <dbReference type="ARBA" id="ARBA00022448"/>
    </source>
</evidence>
<keyword evidence="2 13" id="KW-0813">Transport</keyword>
<dbReference type="Pfam" id="PF02537">
    <property type="entry name" value="CRCB"/>
    <property type="match status" value="1"/>
</dbReference>
<evidence type="ECO:0000256" key="8">
    <source>
        <dbReference type="ARBA" id="ARBA00023065"/>
    </source>
</evidence>
<keyword evidence="9 13" id="KW-0472">Membrane</keyword>
<dbReference type="HOGENOM" id="CLU_114342_3_3_4"/>
<organism evidence="14 15">
    <name type="scientific">Polynucleobacter duraquae</name>
    <dbReference type="NCBI Taxonomy" id="1835254"/>
    <lineage>
        <taxon>Bacteria</taxon>
        <taxon>Pseudomonadati</taxon>
        <taxon>Pseudomonadota</taxon>
        <taxon>Betaproteobacteria</taxon>
        <taxon>Burkholderiales</taxon>
        <taxon>Burkholderiaceae</taxon>
        <taxon>Polynucleobacter</taxon>
    </lineage>
</organism>